<sequence length="113" mass="12803">MVALFLSACQTMTVEQSDQAQHPTFTPLSPEQRIMNTVTIKWDVREDAAEFCAKSMRVRSLQPGRELAFTTPPMACAIWYVPGKECTVITSKKVSHALLGHEVRHCFEGHFHR</sequence>
<name>A0A2T7UIB8_9BURK</name>
<keyword evidence="2" id="KW-1185">Reference proteome</keyword>
<dbReference type="AlphaFoldDB" id="A0A2T7UIB8"/>
<evidence type="ECO:0000313" key="2">
    <source>
        <dbReference type="Proteomes" id="UP000037507"/>
    </source>
</evidence>
<proteinExistence type="predicted"/>
<gene>
    <name evidence="1" type="ORF">H663_001945</name>
</gene>
<dbReference type="Proteomes" id="UP000037507">
    <property type="component" value="Unassembled WGS sequence"/>
</dbReference>
<evidence type="ECO:0000313" key="1">
    <source>
        <dbReference type="EMBL" id="PVE44425.1"/>
    </source>
</evidence>
<dbReference type="EMBL" id="LFYT02000002">
    <property type="protein sequence ID" value="PVE44425.1"/>
    <property type="molecule type" value="Genomic_DNA"/>
</dbReference>
<reference evidence="1" key="1">
    <citation type="submission" date="2017-04" db="EMBL/GenBank/DDBJ databases">
        <title>Unexpected and diverse lifestyles within the genus Limnohabitans.</title>
        <authorList>
            <person name="Kasalicky V."/>
            <person name="Mehrshad M."/>
            <person name="Andrei S.-A."/>
            <person name="Salcher M."/>
            <person name="Kratochvilova H."/>
            <person name="Simek K."/>
            <person name="Ghai R."/>
        </authorList>
    </citation>
    <scope>NUCLEOTIDE SEQUENCE [LARGE SCALE GENOMIC DNA]</scope>
    <source>
        <strain evidence="1">II-D5</strain>
    </source>
</reference>
<comment type="caution">
    <text evidence="1">The sequence shown here is derived from an EMBL/GenBank/DDBJ whole genome shotgun (WGS) entry which is preliminary data.</text>
</comment>
<organism evidence="1 2">
    <name type="scientific">Limnohabitans planktonicus II-D5</name>
    <dbReference type="NCBI Taxonomy" id="1293045"/>
    <lineage>
        <taxon>Bacteria</taxon>
        <taxon>Pseudomonadati</taxon>
        <taxon>Pseudomonadota</taxon>
        <taxon>Betaproteobacteria</taxon>
        <taxon>Burkholderiales</taxon>
        <taxon>Comamonadaceae</taxon>
        <taxon>Limnohabitans</taxon>
    </lineage>
</organism>
<accession>A0A2T7UIB8</accession>
<protein>
    <submittedName>
        <fullName evidence="1">Uncharacterized protein</fullName>
    </submittedName>
</protein>